<dbReference type="GO" id="GO:0005524">
    <property type="term" value="F:ATP binding"/>
    <property type="evidence" value="ECO:0007669"/>
    <property type="project" value="UniProtKB-KW"/>
</dbReference>
<dbReference type="GO" id="GO:0005886">
    <property type="term" value="C:plasma membrane"/>
    <property type="evidence" value="ECO:0007669"/>
    <property type="project" value="UniProtKB-SubCell"/>
</dbReference>
<dbReference type="Proteomes" id="UP000190675">
    <property type="component" value="Chromosome I"/>
</dbReference>
<dbReference type="PROSITE" id="PS50893">
    <property type="entry name" value="ABC_TRANSPORTER_2"/>
    <property type="match status" value="2"/>
</dbReference>
<reference evidence="13 14" key="1">
    <citation type="submission" date="2016-11" db="EMBL/GenBank/DDBJ databases">
        <authorList>
            <person name="Jaros S."/>
            <person name="Januszkiewicz K."/>
            <person name="Wedrychowicz H."/>
        </authorList>
    </citation>
    <scope>NUCLEOTIDE SEQUENCE [LARGE SCALE GENOMIC DNA]</scope>
    <source>
        <strain evidence="13 14">GAS242</strain>
    </source>
</reference>
<evidence type="ECO:0000256" key="1">
    <source>
        <dbReference type="ARBA" id="ARBA00004202"/>
    </source>
</evidence>
<sequence>MSETLTTTRLATAAPSAAVQPVLQVVGGSKIYGGVHAIEAINFDLYAGEVHALVGENGAGKSTLCKAIAGAIKLTSGEYYVDGKPINFERPRDALAAGICMVYQETSLVPTMTAAQNIELGNEKLITSFKKLNIQAQQLLQSLNFHIDPATPIGLLGTAKRQMVEIARAVYNDARIIIFDEPTASLTPEEIVHFFNLVRDLRARGVAIIYISHALEESLQISDRITVLRDGKLVITAKTAEMTREKLVRHMVGRDITQTYYAHKEGHAERRRQRREKVLTVENVTMGTMVKNMSFSVYAGEVVGIAGLIGSGRTEIAKIIFGALKRNLINGGTIKLRGRPIRYRVPKEAINDGITYITEDRKLNGFFETMVVDDNVYIGKLATKAGWRFLLSGLMRNKLASYWVQRLKISALQRKAKIVELSGGNQQKVVIAKSLVQDPSIVIFDEPTRGVDVGTIPEIHAQIRALADEGKAVVVISSYLPEVLSISDRILVARLGRIVAEFDAAAATEEKIMYAAIH</sequence>
<dbReference type="PROSITE" id="PS00211">
    <property type="entry name" value="ABC_TRANSPORTER_1"/>
    <property type="match status" value="1"/>
</dbReference>
<comment type="similarity">
    <text evidence="2">Belongs to the ABC transporter superfamily.</text>
</comment>
<comment type="subcellular location">
    <subcellularLocation>
        <location evidence="1">Cell membrane</location>
        <topology evidence="1">Peripheral membrane protein</topology>
    </subcellularLocation>
</comment>
<dbReference type="GO" id="GO:0016887">
    <property type="term" value="F:ATP hydrolysis activity"/>
    <property type="evidence" value="ECO:0007669"/>
    <property type="project" value="InterPro"/>
</dbReference>
<dbReference type="CDD" id="cd03215">
    <property type="entry name" value="ABC_Carb_Monos_II"/>
    <property type="match status" value="1"/>
</dbReference>
<proteinExistence type="inferred from homology"/>
<dbReference type="Gene3D" id="3.40.50.300">
    <property type="entry name" value="P-loop containing nucleotide triphosphate hydrolases"/>
    <property type="match status" value="2"/>
</dbReference>
<dbReference type="EMBL" id="LT670818">
    <property type="protein sequence ID" value="SHH55600.1"/>
    <property type="molecule type" value="Genomic_DNA"/>
</dbReference>
<keyword evidence="10" id="KW-0472">Membrane</keyword>
<gene>
    <name evidence="13" type="ORF">SAMN05444169_8051</name>
</gene>
<evidence type="ECO:0000256" key="7">
    <source>
        <dbReference type="ARBA" id="ARBA00022741"/>
    </source>
</evidence>
<name>A0A1M5TYC1_9BRAD</name>
<feature type="domain" description="ABC transporter" evidence="12">
    <location>
        <begin position="273"/>
        <end position="515"/>
    </location>
</feature>
<dbReference type="InterPro" id="IPR003439">
    <property type="entry name" value="ABC_transporter-like_ATP-bd"/>
</dbReference>
<organism evidence="13 14">
    <name type="scientific">Bradyrhizobium erythrophlei</name>
    <dbReference type="NCBI Taxonomy" id="1437360"/>
    <lineage>
        <taxon>Bacteria</taxon>
        <taxon>Pseudomonadati</taxon>
        <taxon>Pseudomonadota</taxon>
        <taxon>Alphaproteobacteria</taxon>
        <taxon>Hyphomicrobiales</taxon>
        <taxon>Nitrobacteraceae</taxon>
        <taxon>Bradyrhizobium</taxon>
    </lineage>
</organism>
<dbReference type="Pfam" id="PF00005">
    <property type="entry name" value="ABC_tran"/>
    <property type="match status" value="2"/>
</dbReference>
<dbReference type="AlphaFoldDB" id="A0A1M5TYC1"/>
<dbReference type="SUPFAM" id="SSF52540">
    <property type="entry name" value="P-loop containing nucleoside triphosphate hydrolases"/>
    <property type="match status" value="2"/>
</dbReference>
<evidence type="ECO:0000313" key="13">
    <source>
        <dbReference type="EMBL" id="SHH55600.1"/>
    </source>
</evidence>
<evidence type="ECO:0000256" key="4">
    <source>
        <dbReference type="ARBA" id="ARBA00022475"/>
    </source>
</evidence>
<dbReference type="OrthoDB" id="9805029at2"/>
<evidence type="ECO:0000256" key="10">
    <source>
        <dbReference type="ARBA" id="ARBA00023136"/>
    </source>
</evidence>
<evidence type="ECO:0000256" key="3">
    <source>
        <dbReference type="ARBA" id="ARBA00022448"/>
    </source>
</evidence>
<dbReference type="SMART" id="SM00382">
    <property type="entry name" value="AAA"/>
    <property type="match status" value="2"/>
</dbReference>
<evidence type="ECO:0000256" key="6">
    <source>
        <dbReference type="ARBA" id="ARBA00022737"/>
    </source>
</evidence>
<keyword evidence="3" id="KW-0813">Transport</keyword>
<evidence type="ECO:0000256" key="8">
    <source>
        <dbReference type="ARBA" id="ARBA00022840"/>
    </source>
</evidence>
<dbReference type="InterPro" id="IPR050107">
    <property type="entry name" value="ABC_carbohydrate_import_ATPase"/>
</dbReference>
<evidence type="ECO:0000256" key="11">
    <source>
        <dbReference type="ARBA" id="ARBA00024722"/>
    </source>
</evidence>
<dbReference type="FunFam" id="3.40.50.300:FF:000127">
    <property type="entry name" value="Ribose import ATP-binding protein RbsA"/>
    <property type="match status" value="1"/>
</dbReference>
<dbReference type="RefSeq" id="WP_079571324.1">
    <property type="nucleotide sequence ID" value="NZ_LT670818.1"/>
</dbReference>
<dbReference type="CDD" id="cd03216">
    <property type="entry name" value="ABC_Carb_Monos_I"/>
    <property type="match status" value="1"/>
</dbReference>
<keyword evidence="7" id="KW-0547">Nucleotide-binding</keyword>
<evidence type="ECO:0000313" key="14">
    <source>
        <dbReference type="Proteomes" id="UP000190675"/>
    </source>
</evidence>
<feature type="domain" description="ABC transporter" evidence="12">
    <location>
        <begin position="23"/>
        <end position="255"/>
    </location>
</feature>
<dbReference type="PANTHER" id="PTHR43790:SF9">
    <property type="entry name" value="GALACTOFURANOSE TRANSPORTER ATP-BINDING PROTEIN YTFR"/>
    <property type="match status" value="1"/>
</dbReference>
<keyword evidence="4" id="KW-1003">Cell membrane</keyword>
<keyword evidence="8 13" id="KW-0067">ATP-binding</keyword>
<evidence type="ECO:0000256" key="9">
    <source>
        <dbReference type="ARBA" id="ARBA00022967"/>
    </source>
</evidence>
<keyword evidence="5" id="KW-0762">Sugar transport</keyword>
<evidence type="ECO:0000256" key="5">
    <source>
        <dbReference type="ARBA" id="ARBA00022597"/>
    </source>
</evidence>
<dbReference type="PANTHER" id="PTHR43790">
    <property type="entry name" value="CARBOHYDRATE TRANSPORT ATP-BINDING PROTEIN MG119-RELATED"/>
    <property type="match status" value="1"/>
</dbReference>
<keyword evidence="6" id="KW-0677">Repeat</keyword>
<dbReference type="InterPro" id="IPR003593">
    <property type="entry name" value="AAA+_ATPase"/>
</dbReference>
<protein>
    <submittedName>
        <fullName evidence="13">Monosaccharide ABC transporter ATP-binding protein, CUT2 family</fullName>
    </submittedName>
</protein>
<dbReference type="InterPro" id="IPR027417">
    <property type="entry name" value="P-loop_NTPase"/>
</dbReference>
<keyword evidence="9" id="KW-1278">Translocase</keyword>
<accession>A0A1M5TYC1</accession>
<dbReference type="InterPro" id="IPR017871">
    <property type="entry name" value="ABC_transporter-like_CS"/>
</dbReference>
<evidence type="ECO:0000256" key="2">
    <source>
        <dbReference type="ARBA" id="ARBA00005417"/>
    </source>
</evidence>
<evidence type="ECO:0000259" key="12">
    <source>
        <dbReference type="PROSITE" id="PS50893"/>
    </source>
</evidence>
<comment type="function">
    <text evidence="11">Involved in beta-(1--&gt;2)glucan export. Transmembrane domains (TMD) form a pore in the inner membrane and the ATP-binding domain (NBD) is responsible for energy generation.</text>
</comment>